<protein>
    <submittedName>
        <fullName evidence="2">Uncharacterized protein</fullName>
    </submittedName>
</protein>
<sequence length="161" mass="18063">MVAVDEVLTVGAVFTNNINIACLLSALKANLIPYYPATIKLALSNTAFLPDENERLGFGNGIIQINSAFEYFKTFAMNLLKIIFPKVFLNGTFDKGIAICKKDDRKYVYDYCINVKYPKNIPTKKQISWVLQLIPANHKHIEYSKIVSKNSVFNGSGGVEY</sequence>
<proteinExistence type="predicted"/>
<organism evidence="1 2">
    <name type="scientific">Panagrolaimus sp. ES5</name>
    <dbReference type="NCBI Taxonomy" id="591445"/>
    <lineage>
        <taxon>Eukaryota</taxon>
        <taxon>Metazoa</taxon>
        <taxon>Ecdysozoa</taxon>
        <taxon>Nematoda</taxon>
        <taxon>Chromadorea</taxon>
        <taxon>Rhabditida</taxon>
        <taxon>Tylenchina</taxon>
        <taxon>Panagrolaimomorpha</taxon>
        <taxon>Panagrolaimoidea</taxon>
        <taxon>Panagrolaimidae</taxon>
        <taxon>Panagrolaimus</taxon>
    </lineage>
</organism>
<dbReference type="WBParaSite" id="ES5_v2.g28532.t1">
    <property type="protein sequence ID" value="ES5_v2.g28532.t1"/>
    <property type="gene ID" value="ES5_v2.g28532"/>
</dbReference>
<evidence type="ECO:0000313" key="1">
    <source>
        <dbReference type="Proteomes" id="UP000887579"/>
    </source>
</evidence>
<reference evidence="2" key="1">
    <citation type="submission" date="2022-11" db="UniProtKB">
        <authorList>
            <consortium name="WormBaseParasite"/>
        </authorList>
    </citation>
    <scope>IDENTIFICATION</scope>
</reference>
<evidence type="ECO:0000313" key="2">
    <source>
        <dbReference type="WBParaSite" id="ES5_v2.g28532.t1"/>
    </source>
</evidence>
<name>A0AC34GG05_9BILA</name>
<dbReference type="Proteomes" id="UP000887579">
    <property type="component" value="Unplaced"/>
</dbReference>
<accession>A0AC34GG05</accession>